<dbReference type="PANTHER" id="PTHR30419:SF28">
    <property type="entry name" value="HTH-TYPE TRANSCRIPTIONAL REGULATOR BSDA"/>
    <property type="match status" value="1"/>
</dbReference>
<comment type="similarity">
    <text evidence="1">Belongs to the LysR transcriptional regulatory family.</text>
</comment>
<dbReference type="InterPro" id="IPR036388">
    <property type="entry name" value="WH-like_DNA-bd_sf"/>
</dbReference>
<evidence type="ECO:0000256" key="2">
    <source>
        <dbReference type="ARBA" id="ARBA00023015"/>
    </source>
</evidence>
<name>A0A1W1Y043_9CLOT</name>
<dbReference type="Pfam" id="PF03466">
    <property type="entry name" value="LysR_substrate"/>
    <property type="match status" value="1"/>
</dbReference>
<dbReference type="OrthoDB" id="1652954at2"/>
<dbReference type="PRINTS" id="PR00039">
    <property type="entry name" value="HTHLYSR"/>
</dbReference>
<dbReference type="Pfam" id="PF00126">
    <property type="entry name" value="HTH_1"/>
    <property type="match status" value="1"/>
</dbReference>
<reference evidence="6 7" key="1">
    <citation type="submission" date="2017-04" db="EMBL/GenBank/DDBJ databases">
        <authorList>
            <person name="Afonso C.L."/>
            <person name="Miller P.J."/>
            <person name="Scott M.A."/>
            <person name="Spackman E."/>
            <person name="Goraichik I."/>
            <person name="Dimitrov K.M."/>
            <person name="Suarez D.L."/>
            <person name="Swayne D.E."/>
        </authorList>
    </citation>
    <scope>NUCLEOTIDE SEQUENCE [LARGE SCALE GENOMIC DNA]</scope>
    <source>
        <strain evidence="6 7">DSM 12555</strain>
    </source>
</reference>
<evidence type="ECO:0000313" key="7">
    <source>
        <dbReference type="Proteomes" id="UP000192468"/>
    </source>
</evidence>
<dbReference type="Proteomes" id="UP000192468">
    <property type="component" value="Unassembled WGS sequence"/>
</dbReference>
<dbReference type="InterPro" id="IPR050950">
    <property type="entry name" value="HTH-type_LysR_regulators"/>
</dbReference>
<dbReference type="RefSeq" id="WP_084117872.1">
    <property type="nucleotide sequence ID" value="NZ_FWXH01000047.1"/>
</dbReference>
<evidence type="ECO:0000256" key="1">
    <source>
        <dbReference type="ARBA" id="ARBA00009437"/>
    </source>
</evidence>
<dbReference type="EMBL" id="FWXH01000047">
    <property type="protein sequence ID" value="SMC29497.1"/>
    <property type="molecule type" value="Genomic_DNA"/>
</dbReference>
<keyword evidence="7" id="KW-1185">Reference proteome</keyword>
<dbReference type="GO" id="GO:0003677">
    <property type="term" value="F:DNA binding"/>
    <property type="evidence" value="ECO:0007669"/>
    <property type="project" value="UniProtKB-KW"/>
</dbReference>
<dbReference type="STRING" id="1121291.SAMN02745134_03919"/>
<dbReference type="SUPFAM" id="SSF46785">
    <property type="entry name" value="Winged helix' DNA-binding domain"/>
    <property type="match status" value="1"/>
</dbReference>
<evidence type="ECO:0000256" key="3">
    <source>
        <dbReference type="ARBA" id="ARBA00023125"/>
    </source>
</evidence>
<evidence type="ECO:0000256" key="4">
    <source>
        <dbReference type="ARBA" id="ARBA00023163"/>
    </source>
</evidence>
<keyword evidence="4" id="KW-0804">Transcription</keyword>
<dbReference type="GO" id="GO:0003700">
    <property type="term" value="F:DNA-binding transcription factor activity"/>
    <property type="evidence" value="ECO:0007669"/>
    <property type="project" value="InterPro"/>
</dbReference>
<keyword evidence="2" id="KW-0805">Transcription regulation</keyword>
<dbReference type="FunFam" id="1.10.10.10:FF:000001">
    <property type="entry name" value="LysR family transcriptional regulator"/>
    <property type="match status" value="1"/>
</dbReference>
<evidence type="ECO:0000259" key="5">
    <source>
        <dbReference type="PROSITE" id="PS50931"/>
    </source>
</evidence>
<accession>A0A1W1Y043</accession>
<gene>
    <name evidence="6" type="ORF">SAMN02745134_03919</name>
</gene>
<dbReference type="SUPFAM" id="SSF53850">
    <property type="entry name" value="Periplasmic binding protein-like II"/>
    <property type="match status" value="1"/>
</dbReference>
<dbReference type="InterPro" id="IPR000847">
    <property type="entry name" value="LysR_HTH_N"/>
</dbReference>
<dbReference type="PANTHER" id="PTHR30419">
    <property type="entry name" value="HTH-TYPE TRANSCRIPTIONAL REGULATOR YBHD"/>
    <property type="match status" value="1"/>
</dbReference>
<evidence type="ECO:0000313" key="6">
    <source>
        <dbReference type="EMBL" id="SMC29497.1"/>
    </source>
</evidence>
<protein>
    <submittedName>
        <fullName evidence="6">Transcriptional regulator, LysR family</fullName>
    </submittedName>
</protein>
<dbReference type="PROSITE" id="PS50931">
    <property type="entry name" value="HTH_LYSR"/>
    <property type="match status" value="1"/>
</dbReference>
<dbReference type="GO" id="GO:0005829">
    <property type="term" value="C:cytosol"/>
    <property type="evidence" value="ECO:0007669"/>
    <property type="project" value="TreeGrafter"/>
</dbReference>
<dbReference type="AlphaFoldDB" id="A0A1W1Y043"/>
<keyword evidence="3" id="KW-0238">DNA-binding</keyword>
<sequence length="299" mass="33399">MNLQQLEYFKSIAQTENFTAAAALSSVSQPALSKAISNLESELNVPLFERKGRTIKLTSFGSAFLKHADTALREIDNGIQELQDMINPNKGSISIASTYCIGTYFMPFLISGFLNYCPETKFQFNHESTPEILTGLINGKIDLGFYDNIENIPNHSEIESIAVRKEEYVLIVPKNHRLSNEKEVSLGDLKNESFIVFGEENKANLLSYSKFIDYTPKISVEPNEFSMLGGLIAAGAGITIASNTPLINTNVFSIIRIKEDIGYKTIYMGWVKNSYVSPITKKFRDYTLNTRLKSSKSAL</sequence>
<feature type="domain" description="HTH lysR-type" evidence="5">
    <location>
        <begin position="1"/>
        <end position="58"/>
    </location>
</feature>
<organism evidence="6 7">
    <name type="scientific">Clostridium acidisoli DSM 12555</name>
    <dbReference type="NCBI Taxonomy" id="1121291"/>
    <lineage>
        <taxon>Bacteria</taxon>
        <taxon>Bacillati</taxon>
        <taxon>Bacillota</taxon>
        <taxon>Clostridia</taxon>
        <taxon>Eubacteriales</taxon>
        <taxon>Clostridiaceae</taxon>
        <taxon>Clostridium</taxon>
    </lineage>
</organism>
<dbReference type="Gene3D" id="3.40.190.290">
    <property type="match status" value="1"/>
</dbReference>
<dbReference type="InterPro" id="IPR005119">
    <property type="entry name" value="LysR_subst-bd"/>
</dbReference>
<dbReference type="Gene3D" id="1.10.10.10">
    <property type="entry name" value="Winged helix-like DNA-binding domain superfamily/Winged helix DNA-binding domain"/>
    <property type="match status" value="1"/>
</dbReference>
<dbReference type="InterPro" id="IPR036390">
    <property type="entry name" value="WH_DNA-bd_sf"/>
</dbReference>
<proteinExistence type="inferred from homology"/>